<name>A0A840RI07_9NEIS</name>
<organism evidence="1 2">
    <name type="scientific">Silvimonas terrae</name>
    <dbReference type="NCBI Taxonomy" id="300266"/>
    <lineage>
        <taxon>Bacteria</taxon>
        <taxon>Pseudomonadati</taxon>
        <taxon>Pseudomonadota</taxon>
        <taxon>Betaproteobacteria</taxon>
        <taxon>Neisseriales</taxon>
        <taxon>Chitinibacteraceae</taxon>
        <taxon>Silvimonas</taxon>
    </lineage>
</organism>
<accession>A0A840RI07</accession>
<comment type="caution">
    <text evidence="1">The sequence shown here is derived from an EMBL/GenBank/DDBJ whole genome shotgun (WGS) entry which is preliminary data.</text>
</comment>
<evidence type="ECO:0000313" key="1">
    <source>
        <dbReference type="EMBL" id="MBB5191956.1"/>
    </source>
</evidence>
<sequence>MSSGGYKPLVKHEGTWRVDGFSHFVHSKKPGTRIKVHFSQVGPEVSGQPFNKDALLKDESGEAKSLELKVHVARLRHFRTGTVWRNGKCVGIPNEQREFQIDPGRIKFINFDNQFQHEGISADSILPASYFQMARSSRKELYNALYALVPVLFDNRTKWLVLPAAELLTFYFGASDRMLSWILSGTYRDKVRGQFLKAEDTVELHTDESLSLRERATFGRSYASEAGAEALHTPHKYLTWVSTANHFEKKLSTLVIKALFPFEGMTRLTVVGKAYKLGQGDNAAWTFFGMRMLRCTHGPGFEMLRIVTGVPAKDGAGGPGGSKGQVPPVFDPKFDEDQFTRDELMYDLPADPRLRRLRREAFENPFPNFKGIGTEFVRPKAPGHSAQGYHEDVEIDGLTHGEGEGSGEGSGLLGTDFVQSDLQEARQLETFLNVIDALRPSRKYRTLISRGSRANRNLRARRRCPGSVSPIQRRKTGE</sequence>
<proteinExistence type="predicted"/>
<keyword evidence="2" id="KW-1185">Reference proteome</keyword>
<dbReference type="Proteomes" id="UP000543030">
    <property type="component" value="Unassembled WGS sequence"/>
</dbReference>
<protein>
    <submittedName>
        <fullName evidence="1">Uncharacterized protein</fullName>
    </submittedName>
</protein>
<evidence type="ECO:0000313" key="2">
    <source>
        <dbReference type="Proteomes" id="UP000543030"/>
    </source>
</evidence>
<dbReference type="AlphaFoldDB" id="A0A840RI07"/>
<gene>
    <name evidence="1" type="ORF">HNQ50_002693</name>
</gene>
<reference evidence="1 2" key="1">
    <citation type="submission" date="2020-08" db="EMBL/GenBank/DDBJ databases">
        <title>Genomic Encyclopedia of Type Strains, Phase IV (KMG-IV): sequencing the most valuable type-strain genomes for metagenomic binning, comparative biology and taxonomic classification.</title>
        <authorList>
            <person name="Goeker M."/>
        </authorList>
    </citation>
    <scope>NUCLEOTIDE SEQUENCE [LARGE SCALE GENOMIC DNA]</scope>
    <source>
        <strain evidence="1 2">DSM 18233</strain>
    </source>
</reference>
<dbReference type="EMBL" id="JACHHN010000005">
    <property type="protein sequence ID" value="MBB5191956.1"/>
    <property type="molecule type" value="Genomic_DNA"/>
</dbReference>